<dbReference type="GO" id="GO:0005783">
    <property type="term" value="C:endoplasmic reticulum"/>
    <property type="evidence" value="ECO:0007669"/>
    <property type="project" value="TreeGrafter"/>
</dbReference>
<feature type="region of interest" description="Disordered" evidence="2">
    <location>
        <begin position="45"/>
        <end position="68"/>
    </location>
</feature>
<sequence>MERVALRFLVATAVILAVATVISGELVNETSATAGLLWSTGKDESDLLSKAEPENSNDSSSSAVVNDHEDLDGGFSSLEGMLHWAIGHSDPTKLKEGAEDAQRLSASELQKRQLELKELIEKMKMPSDAELMRMAIDDLNNSSSSLGDRQRALQELLILVEPLDNANDLNKLGGLAIVIQELDHPDQDIRRLSAWVLGKACQNNAAVQKQILELGALTKLIKMVQSTSIEEAIKALYAVSALIQNNLAGQEIFYAEAGDTMLQEILSNSSNDIRLRRKAVSVVADLAEYQLENIAIAESPCFRNHLFLNSVVDLTASTDLDLQEKALVAIKNLLQLKTTEALVFKDFCNLDGSLERMRQQLLDLMAEEDRRDYAVDLETLRREVEQIFHEKLGKRVALRFLVATAVILAVATVISGELVNETSATAGLLWSTGKDESDLLSKAEPENSNDSSSSAVVNDHEDLDGGFSSLEGMLHWAIGHSDPTKLKEGAEDAQRLSASELQKRQLELKELIEKMKMPSDAELMRMAIDDLNNSSSSLGDRQRALQELLILVEPLDNANDLNKLGGLAIVIQELDHPDQDIRRLSAWVLGKACQNNAAVQKQILELGALTKLIKMVQSTSIEEAIKALYAVSALIQNNLAGQEIFYAEAGDTMLQEILSNSSNDIRLRRKAVSVVADLAEYQLENIAIAESPCFRNHLFLNSVVDLTASTDLDLQEKALVAIKNLLQLKTTEALVFKDFCNLDGSLERMRQQLLDLMAEEDRRDYAVDLETLRKEVEQIFHEKLGKSG</sequence>
<dbReference type="InterPro" id="IPR011989">
    <property type="entry name" value="ARM-like"/>
</dbReference>
<dbReference type="EMBL" id="CAADRP010001707">
    <property type="protein sequence ID" value="VFU48928.1"/>
    <property type="molecule type" value="Genomic_DNA"/>
</dbReference>
<evidence type="ECO:0000256" key="3">
    <source>
        <dbReference type="SAM" id="SignalP"/>
    </source>
</evidence>
<dbReference type="PROSITE" id="PS51139">
    <property type="entry name" value="GTF2I"/>
    <property type="match status" value="1"/>
</dbReference>
<name>A0A6N2M7Z4_SALVM</name>
<evidence type="ECO:0000256" key="1">
    <source>
        <dbReference type="ARBA" id="ARBA00022737"/>
    </source>
</evidence>
<dbReference type="InterPro" id="IPR000225">
    <property type="entry name" value="Armadillo"/>
</dbReference>
<feature type="chain" id="PRO_5026881466" description="Nucleotide exchange factor Fes1 domain-containing protein" evidence="3">
    <location>
        <begin position="25"/>
        <end position="788"/>
    </location>
</feature>
<dbReference type="InterPro" id="IPR004212">
    <property type="entry name" value="GTF2I"/>
</dbReference>
<evidence type="ECO:0000256" key="2">
    <source>
        <dbReference type="SAM" id="MobiDB-lite"/>
    </source>
</evidence>
<gene>
    <name evidence="5" type="ORF">SVIM_LOCUS321942</name>
</gene>
<accession>A0A6N2M7Z4</accession>
<feature type="compositionally biased region" description="Low complexity" evidence="2">
    <location>
        <begin position="448"/>
        <end position="457"/>
    </location>
</feature>
<keyword evidence="1" id="KW-0677">Repeat</keyword>
<dbReference type="PANTHER" id="PTHR19316:SF32">
    <property type="entry name" value="ARM REPEAT SUPERFAMILY PROTEIN"/>
    <property type="match status" value="1"/>
</dbReference>
<organism evidence="5">
    <name type="scientific">Salix viminalis</name>
    <name type="common">Common osier</name>
    <name type="synonym">Basket willow</name>
    <dbReference type="NCBI Taxonomy" id="40686"/>
    <lineage>
        <taxon>Eukaryota</taxon>
        <taxon>Viridiplantae</taxon>
        <taxon>Streptophyta</taxon>
        <taxon>Embryophyta</taxon>
        <taxon>Tracheophyta</taxon>
        <taxon>Spermatophyta</taxon>
        <taxon>Magnoliopsida</taxon>
        <taxon>eudicotyledons</taxon>
        <taxon>Gunneridae</taxon>
        <taxon>Pentapetalae</taxon>
        <taxon>rosids</taxon>
        <taxon>fabids</taxon>
        <taxon>Malpighiales</taxon>
        <taxon>Salicaceae</taxon>
        <taxon>Saliceae</taxon>
        <taxon>Salix</taxon>
    </lineage>
</organism>
<dbReference type="GO" id="GO:0000774">
    <property type="term" value="F:adenyl-nucleotide exchange factor activity"/>
    <property type="evidence" value="ECO:0007669"/>
    <property type="project" value="TreeGrafter"/>
</dbReference>
<dbReference type="InterPro" id="IPR013918">
    <property type="entry name" value="Nucleotide_exch_fac_Fes1"/>
</dbReference>
<dbReference type="SUPFAM" id="SSF48371">
    <property type="entry name" value="ARM repeat"/>
    <property type="match status" value="2"/>
</dbReference>
<dbReference type="Gene3D" id="1.25.10.10">
    <property type="entry name" value="Leucine-rich Repeat Variant"/>
    <property type="match status" value="2"/>
</dbReference>
<evidence type="ECO:0000313" key="5">
    <source>
        <dbReference type="EMBL" id="VFU48928.1"/>
    </source>
</evidence>
<dbReference type="SMART" id="SM00185">
    <property type="entry name" value="ARM"/>
    <property type="match status" value="4"/>
</dbReference>
<feature type="region of interest" description="Disordered" evidence="2">
    <location>
        <begin position="439"/>
        <end position="460"/>
    </location>
</feature>
<dbReference type="PANTHER" id="PTHR19316">
    <property type="entry name" value="PROTEIN FOLDING REGULATOR"/>
    <property type="match status" value="1"/>
</dbReference>
<protein>
    <recommendedName>
        <fullName evidence="4">Nucleotide exchange factor Fes1 domain-containing protein</fullName>
    </recommendedName>
</protein>
<dbReference type="AlphaFoldDB" id="A0A6N2M7Z4"/>
<dbReference type="Pfam" id="PF08609">
    <property type="entry name" value="Fes1"/>
    <property type="match status" value="2"/>
</dbReference>
<dbReference type="InterPro" id="IPR050693">
    <property type="entry name" value="Hsp70_NEF-Inhibitors"/>
</dbReference>
<keyword evidence="3" id="KW-0732">Signal</keyword>
<reference evidence="5" key="1">
    <citation type="submission" date="2019-03" db="EMBL/GenBank/DDBJ databases">
        <authorList>
            <person name="Mank J."/>
            <person name="Almeida P."/>
        </authorList>
    </citation>
    <scope>NUCLEOTIDE SEQUENCE</scope>
    <source>
        <strain evidence="5">78183</strain>
    </source>
</reference>
<feature type="domain" description="Nucleotide exchange factor Fes1" evidence="4">
    <location>
        <begin position="470"/>
        <end position="561"/>
    </location>
</feature>
<proteinExistence type="predicted"/>
<dbReference type="InterPro" id="IPR016024">
    <property type="entry name" value="ARM-type_fold"/>
</dbReference>
<feature type="signal peptide" evidence="3">
    <location>
        <begin position="1"/>
        <end position="24"/>
    </location>
</feature>
<evidence type="ECO:0000259" key="4">
    <source>
        <dbReference type="Pfam" id="PF08609"/>
    </source>
</evidence>
<feature type="domain" description="Nucleotide exchange factor Fes1" evidence="4">
    <location>
        <begin position="78"/>
        <end position="169"/>
    </location>
</feature>
<feature type="compositionally biased region" description="Low complexity" evidence="2">
    <location>
        <begin position="56"/>
        <end position="65"/>
    </location>
</feature>